<name>A0A2S0KP46_9FIRM</name>
<dbReference type="RefSeq" id="WP_106012761.1">
    <property type="nucleotide sequence ID" value="NZ_CP027226.1"/>
</dbReference>
<dbReference type="Proteomes" id="UP000237947">
    <property type="component" value="Chromosome"/>
</dbReference>
<organism evidence="2 3">
    <name type="scientific">Fastidiosipila sanguinis</name>
    <dbReference type="NCBI Taxonomy" id="236753"/>
    <lineage>
        <taxon>Bacteria</taxon>
        <taxon>Bacillati</taxon>
        <taxon>Bacillota</taxon>
        <taxon>Clostridia</taxon>
        <taxon>Eubacteriales</taxon>
        <taxon>Oscillospiraceae</taxon>
        <taxon>Fastidiosipila</taxon>
    </lineage>
</organism>
<dbReference type="EMBL" id="CP027226">
    <property type="protein sequence ID" value="AVM42811.1"/>
    <property type="molecule type" value="Genomic_DNA"/>
</dbReference>
<feature type="transmembrane region" description="Helical" evidence="1">
    <location>
        <begin position="15"/>
        <end position="39"/>
    </location>
</feature>
<evidence type="ECO:0000313" key="3">
    <source>
        <dbReference type="Proteomes" id="UP000237947"/>
    </source>
</evidence>
<keyword evidence="3" id="KW-1185">Reference proteome</keyword>
<evidence type="ECO:0000256" key="1">
    <source>
        <dbReference type="SAM" id="Phobius"/>
    </source>
</evidence>
<evidence type="ECO:0008006" key="4">
    <source>
        <dbReference type="Google" id="ProtNLM"/>
    </source>
</evidence>
<dbReference type="KEGG" id="fsa:C5Q98_06120"/>
<keyword evidence="1" id="KW-1133">Transmembrane helix</keyword>
<dbReference type="AlphaFoldDB" id="A0A2S0KP46"/>
<gene>
    <name evidence="2" type="ORF">C5Q98_06120</name>
</gene>
<protein>
    <recommendedName>
        <fullName evidence="4">DUF4760 domain-containing protein</fullName>
    </recommendedName>
</protein>
<keyword evidence="1" id="KW-0472">Membrane</keyword>
<evidence type="ECO:0000313" key="2">
    <source>
        <dbReference type="EMBL" id="AVM42811.1"/>
    </source>
</evidence>
<accession>A0A2S0KP46</accession>
<proteinExistence type="predicted"/>
<sequence length="201" mass="23236">MILKIWSDFDGVKNLMLVLEALSYLVTSLGIITIVISLVQIQKEKRKSALDSDYTKKLKSIEILDVFAKEIIPSIDNYSEQLNKELKEGEKYLNKIANSPFKNLIIKNIKSSCGVVSIFNQLESICTYIKYDLADHNIVYEAVNNIVCKFVNDNMDMFEEVKKQGPFSSLQYVVDNWNKKTRKEILKRQKSIIENEIKDLE</sequence>
<dbReference type="InterPro" id="IPR031876">
    <property type="entry name" value="DUF4760"/>
</dbReference>
<dbReference type="Pfam" id="PF15956">
    <property type="entry name" value="DUF4760"/>
    <property type="match status" value="1"/>
</dbReference>
<reference evidence="3" key="1">
    <citation type="submission" date="2018-02" db="EMBL/GenBank/DDBJ databases">
        <authorList>
            <person name="Holder M.E."/>
            <person name="Ajami N.J."/>
            <person name="Petrosino J.F."/>
        </authorList>
    </citation>
    <scope>NUCLEOTIDE SEQUENCE [LARGE SCALE GENOMIC DNA]</scope>
    <source>
        <strain evidence="3">CCUG 47711</strain>
    </source>
</reference>
<keyword evidence="1" id="KW-0812">Transmembrane</keyword>